<dbReference type="PANTHER" id="PTHR43280:SF2">
    <property type="entry name" value="HTH-TYPE TRANSCRIPTIONAL REGULATOR EXSA"/>
    <property type="match status" value="1"/>
</dbReference>
<dbReference type="InterPro" id="IPR041522">
    <property type="entry name" value="CdaR_GGDEF"/>
</dbReference>
<keyword evidence="1" id="KW-0805">Transcription regulation</keyword>
<protein>
    <recommendedName>
        <fullName evidence="5">HTH araC/xylS-type domain-containing protein</fullName>
    </recommendedName>
</protein>
<evidence type="ECO:0000256" key="3">
    <source>
        <dbReference type="ARBA" id="ARBA00023163"/>
    </source>
</evidence>
<dbReference type="PANTHER" id="PTHR43280">
    <property type="entry name" value="ARAC-FAMILY TRANSCRIPTIONAL REGULATOR"/>
    <property type="match status" value="1"/>
</dbReference>
<dbReference type="Pfam" id="PF12833">
    <property type="entry name" value="HTH_18"/>
    <property type="match status" value="1"/>
</dbReference>
<dbReference type="Gene3D" id="1.10.10.60">
    <property type="entry name" value="Homeodomain-like"/>
    <property type="match status" value="2"/>
</dbReference>
<keyword evidence="4" id="KW-0472">Membrane</keyword>
<evidence type="ECO:0000256" key="1">
    <source>
        <dbReference type="ARBA" id="ARBA00023015"/>
    </source>
</evidence>
<dbReference type="EMBL" id="MPVP01000068">
    <property type="protein sequence ID" value="OMD34032.1"/>
    <property type="molecule type" value="Genomic_DNA"/>
</dbReference>
<dbReference type="InterPro" id="IPR020449">
    <property type="entry name" value="Tscrpt_reg_AraC-type_HTH"/>
</dbReference>
<feature type="transmembrane region" description="Helical" evidence="4">
    <location>
        <begin position="29"/>
        <end position="52"/>
    </location>
</feature>
<dbReference type="InterPro" id="IPR009057">
    <property type="entry name" value="Homeodomain-like_sf"/>
</dbReference>
<evidence type="ECO:0000313" key="6">
    <source>
        <dbReference type="EMBL" id="OMD34032.1"/>
    </source>
</evidence>
<evidence type="ECO:0000259" key="5">
    <source>
        <dbReference type="PROSITE" id="PS01124"/>
    </source>
</evidence>
<evidence type="ECO:0000256" key="2">
    <source>
        <dbReference type="ARBA" id="ARBA00023125"/>
    </source>
</evidence>
<feature type="transmembrane region" description="Helical" evidence="4">
    <location>
        <begin position="304"/>
        <end position="324"/>
    </location>
</feature>
<reference evidence="6 7" key="1">
    <citation type="submission" date="2016-11" db="EMBL/GenBank/DDBJ databases">
        <title>Paenibacillus species isolates.</title>
        <authorList>
            <person name="Beno S.M."/>
        </authorList>
    </citation>
    <scope>NUCLEOTIDE SEQUENCE [LARGE SCALE GENOMIC DNA]</scope>
    <source>
        <strain evidence="6 7">FSL H7-0433</strain>
    </source>
</reference>
<dbReference type="Proteomes" id="UP000187158">
    <property type="component" value="Unassembled WGS sequence"/>
</dbReference>
<organism evidence="6 7">
    <name type="scientific">Paenibacillus odorifer</name>
    <dbReference type="NCBI Taxonomy" id="189426"/>
    <lineage>
        <taxon>Bacteria</taxon>
        <taxon>Bacillati</taxon>
        <taxon>Bacillota</taxon>
        <taxon>Bacilli</taxon>
        <taxon>Bacillales</taxon>
        <taxon>Paenibacillaceae</taxon>
        <taxon>Paenibacillus</taxon>
    </lineage>
</organism>
<gene>
    <name evidence="6" type="ORF">BSO21_12985</name>
</gene>
<dbReference type="InterPro" id="IPR018062">
    <property type="entry name" value="HTH_AraC-typ_CS"/>
</dbReference>
<dbReference type="InterPro" id="IPR018060">
    <property type="entry name" value="HTH_AraC"/>
</dbReference>
<evidence type="ECO:0000313" key="7">
    <source>
        <dbReference type="Proteomes" id="UP000187158"/>
    </source>
</evidence>
<keyword evidence="7" id="KW-1185">Reference proteome</keyword>
<keyword evidence="2" id="KW-0238">DNA-binding</keyword>
<dbReference type="SMART" id="SM00342">
    <property type="entry name" value="HTH_ARAC"/>
    <property type="match status" value="1"/>
</dbReference>
<keyword evidence="4" id="KW-1133">Transmembrane helix</keyword>
<feature type="domain" description="HTH araC/xylS-type" evidence="5">
    <location>
        <begin position="672"/>
        <end position="772"/>
    </location>
</feature>
<name>A0ABX3GRV7_9BACL</name>
<dbReference type="Pfam" id="PF17853">
    <property type="entry name" value="GGDEF_2"/>
    <property type="match status" value="1"/>
</dbReference>
<dbReference type="SUPFAM" id="SSF46689">
    <property type="entry name" value="Homeodomain-like"/>
    <property type="match status" value="2"/>
</dbReference>
<accession>A0ABX3GRV7</accession>
<dbReference type="RefSeq" id="WP_076218851.1">
    <property type="nucleotide sequence ID" value="NZ_MPVP01000068.1"/>
</dbReference>
<evidence type="ECO:0000256" key="4">
    <source>
        <dbReference type="SAM" id="Phobius"/>
    </source>
</evidence>
<comment type="caution">
    <text evidence="6">The sequence shown here is derived from an EMBL/GenBank/DDBJ whole genome shotgun (WGS) entry which is preliminary data.</text>
</comment>
<dbReference type="PRINTS" id="PR00032">
    <property type="entry name" value="HTHARAC"/>
</dbReference>
<keyword evidence="4" id="KW-0812">Transmembrane</keyword>
<sequence>MKLLKLLNPGKQFVSKYANRWRKSFKFKVYMNFLSISIITVIIINVAAFQYFNVYMKNQINDMLRNKLENISTVYNSKLDQYRRLTELINKMPKSISYIYDYENTSVLDAIEISNNLHPILNANESVNSIFFFNQDDIIYELDDYYLNRNEKQNILKQVLQSKTDRYPIPITLADGSQRLVFFQTSRTALYGTSQSGIIIVSNTETLRKSILSSYEDQSDSILIVDNQTSQIITEQNNNYPIAPTTLNEIAHATDGYNSYSSKNKGKDEDIVISYVNNGHEGYSIVSVMDYQSSIEQLLKARNAIIIFSIFIIFIALLLSYVFTNKVYKPVNHMLLNIYTAFRNSEQDDEEEQEHGNHYDEIQTASLTISKALSKMSALESRHSSNEFIDFLQKRNYSQQNADPQLPRELKSLQEKLGDQGHYRVISVEVTAPSALDLDYNLLLLLQNVGQQIWSQEIDYKAYPISSNQFILIVSEGRSGILLNDLQVVAQYAEQMIHKLAENYKVHITIGISQIAYNLQQLPDSYEQAQHLIRNKLFCYKQTYFIFDTFTPSSLSKGQANELTQKILELIKSNQLQTIPLENIEALLELVKNIEYEAGLSYLANLLADAAMLAHNSIVENKEYRSIYLDVYVKLQSCNNIDELSTLLKTMLDSACLELKTSRSLTVQNNIMKAIEYIHEHINDNTLSIDALAEKYNMSSSYFSKLFNSYTQKTFPDYINQLRLQRAAALLVEKKDFNINDIASEVGFNSSSYFAAAFKKKYGLSPSQYRINYLDVTAESAGE</sequence>
<dbReference type="PROSITE" id="PS01124">
    <property type="entry name" value="HTH_ARAC_FAMILY_2"/>
    <property type="match status" value="1"/>
</dbReference>
<dbReference type="PROSITE" id="PS00041">
    <property type="entry name" value="HTH_ARAC_FAMILY_1"/>
    <property type="match status" value="1"/>
</dbReference>
<proteinExistence type="predicted"/>
<keyword evidence="3" id="KW-0804">Transcription</keyword>